<dbReference type="EMBL" id="LSRX01000878">
    <property type="protein sequence ID" value="OLP87119.1"/>
    <property type="molecule type" value="Genomic_DNA"/>
</dbReference>
<proteinExistence type="predicted"/>
<evidence type="ECO:0000313" key="2">
    <source>
        <dbReference type="EMBL" id="OLP87119.1"/>
    </source>
</evidence>
<dbReference type="OMA" id="IKENRCR"/>
<reference evidence="2 3" key="1">
    <citation type="submission" date="2016-02" db="EMBL/GenBank/DDBJ databases">
        <title>Genome analysis of coral dinoflagellate symbionts highlights evolutionary adaptations to a symbiotic lifestyle.</title>
        <authorList>
            <person name="Aranda M."/>
            <person name="Li Y."/>
            <person name="Liew Y.J."/>
            <person name="Baumgarten S."/>
            <person name="Simakov O."/>
            <person name="Wilson M."/>
            <person name="Piel J."/>
            <person name="Ashoor H."/>
            <person name="Bougouffa S."/>
            <person name="Bajic V.B."/>
            <person name="Ryu T."/>
            <person name="Ravasi T."/>
            <person name="Bayer T."/>
            <person name="Micklem G."/>
            <person name="Kim H."/>
            <person name="Bhak J."/>
            <person name="Lajeunesse T.C."/>
            <person name="Voolstra C.R."/>
        </authorList>
    </citation>
    <scope>NUCLEOTIDE SEQUENCE [LARGE SCALE GENOMIC DNA]</scope>
    <source>
        <strain evidence="2 3">CCMP2467</strain>
    </source>
</reference>
<sequence length="153" mass="16169">MSGVTSTLVWRDAIIKENRCRRSYYLGRFGSGAIPKPGDAGVYDPYNNDKVSAISPQRAVAIPEIAGYQSWEKFRHAGGRLVVADGADVAEAASRPVSGVSAAPSRAHSAASEARTLSQRSKSSRRSLASLRTAIEAAVDSELARAGLKPDAP</sequence>
<dbReference type="AlphaFoldDB" id="A0A1Q9CW55"/>
<name>A0A1Q9CW55_SYMMI</name>
<accession>A0A1Q9CW55</accession>
<comment type="caution">
    <text evidence="2">The sequence shown here is derived from an EMBL/GenBank/DDBJ whole genome shotgun (WGS) entry which is preliminary data.</text>
</comment>
<dbReference type="OrthoDB" id="10360498at2759"/>
<dbReference type="Proteomes" id="UP000186817">
    <property type="component" value="Unassembled WGS sequence"/>
</dbReference>
<protein>
    <submittedName>
        <fullName evidence="2">Uncharacterized protein</fullName>
    </submittedName>
</protein>
<evidence type="ECO:0000313" key="3">
    <source>
        <dbReference type="Proteomes" id="UP000186817"/>
    </source>
</evidence>
<gene>
    <name evidence="2" type="ORF">AK812_SmicGene31685</name>
</gene>
<evidence type="ECO:0000256" key="1">
    <source>
        <dbReference type="SAM" id="MobiDB-lite"/>
    </source>
</evidence>
<keyword evidence="3" id="KW-1185">Reference proteome</keyword>
<organism evidence="2 3">
    <name type="scientific">Symbiodinium microadriaticum</name>
    <name type="common">Dinoflagellate</name>
    <name type="synonym">Zooxanthella microadriatica</name>
    <dbReference type="NCBI Taxonomy" id="2951"/>
    <lineage>
        <taxon>Eukaryota</taxon>
        <taxon>Sar</taxon>
        <taxon>Alveolata</taxon>
        <taxon>Dinophyceae</taxon>
        <taxon>Suessiales</taxon>
        <taxon>Symbiodiniaceae</taxon>
        <taxon>Symbiodinium</taxon>
    </lineage>
</organism>
<feature type="region of interest" description="Disordered" evidence="1">
    <location>
        <begin position="95"/>
        <end position="128"/>
    </location>
</feature>
<feature type="compositionally biased region" description="Low complexity" evidence="1">
    <location>
        <begin position="101"/>
        <end position="128"/>
    </location>
</feature>